<evidence type="ECO:0000313" key="7">
    <source>
        <dbReference type="Proteomes" id="UP000010366"/>
    </source>
</evidence>
<evidence type="ECO:0008006" key="8">
    <source>
        <dbReference type="Google" id="ProtNLM"/>
    </source>
</evidence>
<dbReference type="NCBIfam" id="TIGR04409">
    <property type="entry name" value="LptC_YrbK"/>
    <property type="match status" value="1"/>
</dbReference>
<gene>
    <name evidence="6" type="ORF">Cha6605_0274</name>
</gene>
<dbReference type="EMBL" id="CP003600">
    <property type="protein sequence ID" value="AFY91575.1"/>
    <property type="molecule type" value="Genomic_DNA"/>
</dbReference>
<evidence type="ECO:0000256" key="5">
    <source>
        <dbReference type="ARBA" id="ARBA00023136"/>
    </source>
</evidence>
<proteinExistence type="predicted"/>
<dbReference type="GO" id="GO:0030288">
    <property type="term" value="C:outer membrane-bounded periplasmic space"/>
    <property type="evidence" value="ECO:0007669"/>
    <property type="project" value="TreeGrafter"/>
</dbReference>
<dbReference type="Gene3D" id="2.60.450.10">
    <property type="entry name" value="Lipopolysaccharide (LPS) transport protein A like domain"/>
    <property type="match status" value="1"/>
</dbReference>
<accession>K9U9R2</accession>
<keyword evidence="7" id="KW-1185">Reference proteome</keyword>
<sequence length="373" mass="41424">MKVYRWVGIVVAIAILGIGGCRQPKKPQPSPKPSAIEAKLELEGLRFEQVNKQGQPLWKVRAERGVYAPDRKTAKVTNLDGDLYQDGRVVLRIAAKTGEVEQEGEKIVLRGDVVAKEIRNQLTIVGQTVEWQPKADLLVIRDRVQANQPKFQANANEGRYFSRKQQLDLSGKITALASDPRLAMQTERITWLVKEQKVIGDRATQIQRYRENTITAKVSTNSFSTELDRQIINLQGKVKLDATSPLIRVDGESFAWNLDRETIVADRPLTIRHPPEALTFNASSGTLDLKGSVAVLAGNATGVSTRNQAKLRADRLIWEIASQQLTGTGNVVYQQVDPAIKFTGTRGVGKLQDRSIVVSSDGKQRVQTEFIPQ</sequence>
<dbReference type="RefSeq" id="WP_015157770.1">
    <property type="nucleotide sequence ID" value="NC_019697.1"/>
</dbReference>
<dbReference type="PROSITE" id="PS51257">
    <property type="entry name" value="PROKAR_LIPOPROTEIN"/>
    <property type="match status" value="1"/>
</dbReference>
<dbReference type="PANTHER" id="PTHR37481:SF1">
    <property type="entry name" value="LIPOPOLYSACCHARIDE EXPORT SYSTEM PROTEIN LPTC"/>
    <property type="match status" value="1"/>
</dbReference>
<name>K9U9R2_CHAP6</name>
<keyword evidence="3" id="KW-0812">Transmembrane</keyword>
<dbReference type="Pfam" id="PF06835">
    <property type="entry name" value="LptC"/>
    <property type="match status" value="1"/>
</dbReference>
<dbReference type="InterPro" id="IPR010664">
    <property type="entry name" value="LipoPS_assembly_LptC-rel"/>
</dbReference>
<keyword evidence="4" id="KW-1133">Transmembrane helix</keyword>
<dbReference type="STRING" id="1173020.Cha6605_0274"/>
<evidence type="ECO:0000256" key="3">
    <source>
        <dbReference type="ARBA" id="ARBA00022692"/>
    </source>
</evidence>
<dbReference type="eggNOG" id="COG3117">
    <property type="taxonomic scope" value="Bacteria"/>
</dbReference>
<protein>
    <recommendedName>
        <fullName evidence="8">Organic solvent tolerance protein OstA</fullName>
    </recommendedName>
</protein>
<evidence type="ECO:0000256" key="1">
    <source>
        <dbReference type="ARBA" id="ARBA00022475"/>
    </source>
</evidence>
<dbReference type="OrthoDB" id="460011at2"/>
<dbReference type="GO" id="GO:0005886">
    <property type="term" value="C:plasma membrane"/>
    <property type="evidence" value="ECO:0007669"/>
    <property type="project" value="InterPro"/>
</dbReference>
<organism evidence="6 7">
    <name type="scientific">Chamaesiphon minutus (strain ATCC 27169 / PCC 6605)</name>
    <dbReference type="NCBI Taxonomy" id="1173020"/>
    <lineage>
        <taxon>Bacteria</taxon>
        <taxon>Bacillati</taxon>
        <taxon>Cyanobacteriota</taxon>
        <taxon>Cyanophyceae</taxon>
        <taxon>Gomontiellales</taxon>
        <taxon>Chamaesiphonaceae</taxon>
        <taxon>Chamaesiphon</taxon>
    </lineage>
</organism>
<reference evidence="6 7" key="1">
    <citation type="submission" date="2012-05" db="EMBL/GenBank/DDBJ databases">
        <title>Finished chromosome of genome of Chamaesiphon sp. PCC 6605.</title>
        <authorList>
            <consortium name="US DOE Joint Genome Institute"/>
            <person name="Gugger M."/>
            <person name="Coursin T."/>
            <person name="Rippka R."/>
            <person name="Tandeau De Marsac N."/>
            <person name="Huntemann M."/>
            <person name="Wei C.-L."/>
            <person name="Han J."/>
            <person name="Detter J.C."/>
            <person name="Han C."/>
            <person name="Tapia R."/>
            <person name="Chen A."/>
            <person name="Kyrpides N."/>
            <person name="Mavromatis K."/>
            <person name="Markowitz V."/>
            <person name="Szeto E."/>
            <person name="Ivanova N."/>
            <person name="Pagani I."/>
            <person name="Pati A."/>
            <person name="Goodwin L."/>
            <person name="Nordberg H.P."/>
            <person name="Cantor M.N."/>
            <person name="Hua S.X."/>
            <person name="Woyke T."/>
            <person name="Kerfeld C.A."/>
        </authorList>
    </citation>
    <scope>NUCLEOTIDE SEQUENCE [LARGE SCALE GENOMIC DNA]</scope>
    <source>
        <strain evidence="7">ATCC 27169 / PCC 6605</strain>
    </source>
</reference>
<dbReference type="HOGENOM" id="CLU_060279_0_0_3"/>
<dbReference type="InterPro" id="IPR052363">
    <property type="entry name" value="LPS_export_LptC"/>
</dbReference>
<dbReference type="PANTHER" id="PTHR37481">
    <property type="entry name" value="LIPOPOLYSACCHARIDE EXPORT SYSTEM PROTEIN LPTC"/>
    <property type="match status" value="1"/>
</dbReference>
<dbReference type="KEGG" id="cmp:Cha6605_0274"/>
<dbReference type="InterPro" id="IPR026265">
    <property type="entry name" value="LptC"/>
</dbReference>
<keyword evidence="1" id="KW-1003">Cell membrane</keyword>
<evidence type="ECO:0000256" key="4">
    <source>
        <dbReference type="ARBA" id="ARBA00022989"/>
    </source>
</evidence>
<keyword evidence="5" id="KW-0472">Membrane</keyword>
<dbReference type="GO" id="GO:0015221">
    <property type="term" value="F:lipopolysaccharide transmembrane transporter activity"/>
    <property type="evidence" value="ECO:0007669"/>
    <property type="project" value="InterPro"/>
</dbReference>
<dbReference type="AlphaFoldDB" id="K9U9R2"/>
<dbReference type="GO" id="GO:0017089">
    <property type="term" value="F:glycolipid transfer activity"/>
    <property type="evidence" value="ECO:0007669"/>
    <property type="project" value="TreeGrafter"/>
</dbReference>
<evidence type="ECO:0000256" key="2">
    <source>
        <dbReference type="ARBA" id="ARBA00022519"/>
    </source>
</evidence>
<keyword evidence="2" id="KW-0997">Cell inner membrane</keyword>
<dbReference type="Proteomes" id="UP000010366">
    <property type="component" value="Chromosome"/>
</dbReference>
<evidence type="ECO:0000313" key="6">
    <source>
        <dbReference type="EMBL" id="AFY91575.1"/>
    </source>
</evidence>